<keyword evidence="2" id="KW-1185">Reference proteome</keyword>
<reference evidence="1 2" key="1">
    <citation type="submission" date="2014-07" db="EMBL/GenBank/DDBJ databases">
        <authorList>
            <person name="McCorrison J."/>
            <person name="Sanka R."/>
            <person name="Torralba M."/>
            <person name="Gillis M."/>
            <person name="Haft D.H."/>
            <person name="Methe B."/>
            <person name="Sutton G."/>
            <person name="Nelson K.E."/>
        </authorList>
    </citation>
    <scope>NUCLEOTIDE SEQUENCE [LARGE SCALE GENOMIC DNA]</scope>
    <source>
        <strain evidence="1 2">DNF00314</strain>
    </source>
</reference>
<dbReference type="AlphaFoldDB" id="A0A096AL58"/>
<sequence>MDKKELRKEILQRLYEKGYRYIARDLKPLLYVYKEKPYKYYDLWNSEDPSMLPFDAFNDLFQDVKFEDKEPFDIEKELGIVDWSTIPKDTKVLVSRDGEFWTNRYFKEYRKNSAQPFVVYADGVTSWSAAYDGNIAKFEYCKLVTEGNNESTF</sequence>
<comment type="caution">
    <text evidence="1">The sequence shown here is derived from an EMBL/GenBank/DDBJ whole genome shotgun (WGS) entry which is preliminary data.</text>
</comment>
<evidence type="ECO:0000313" key="2">
    <source>
        <dbReference type="Proteomes" id="UP000029628"/>
    </source>
</evidence>
<accession>A0A096AL58</accession>
<organism evidence="1 2">
    <name type="scientific">Veillonella montpellierensis DNF00314</name>
    <dbReference type="NCBI Taxonomy" id="1401067"/>
    <lineage>
        <taxon>Bacteria</taxon>
        <taxon>Bacillati</taxon>
        <taxon>Bacillota</taxon>
        <taxon>Negativicutes</taxon>
        <taxon>Veillonellales</taxon>
        <taxon>Veillonellaceae</taxon>
        <taxon>Veillonella</taxon>
    </lineage>
</organism>
<name>A0A096AL58_9FIRM</name>
<dbReference type="Proteomes" id="UP000029628">
    <property type="component" value="Unassembled WGS sequence"/>
</dbReference>
<dbReference type="EMBL" id="JRNT01000008">
    <property type="protein sequence ID" value="KGF47565.1"/>
    <property type="molecule type" value="Genomic_DNA"/>
</dbReference>
<evidence type="ECO:0000313" key="1">
    <source>
        <dbReference type="EMBL" id="KGF47565.1"/>
    </source>
</evidence>
<protein>
    <submittedName>
        <fullName evidence="1">Uncharacterized protein</fullName>
    </submittedName>
</protein>
<gene>
    <name evidence="1" type="ORF">HMPREF0872_04005</name>
</gene>
<proteinExistence type="predicted"/>